<dbReference type="SUPFAM" id="SSF64356">
    <property type="entry name" value="SNARE-like"/>
    <property type="match status" value="1"/>
</dbReference>
<reference evidence="1" key="1">
    <citation type="journal article" date="2016" name="Mol. Ecol. Resour.">
        <title>Evaluation of the impact of RNA preservation methods of spiders for de novo transcriptome assembly.</title>
        <authorList>
            <person name="Kono N."/>
            <person name="Nakamura H."/>
            <person name="Ito Y."/>
            <person name="Tomita M."/>
            <person name="Arakawa K."/>
        </authorList>
    </citation>
    <scope>NUCLEOTIDE SEQUENCE</scope>
    <source>
        <tissue evidence="1">Whole body</tissue>
    </source>
</reference>
<evidence type="ECO:0000313" key="1">
    <source>
        <dbReference type="EMBL" id="LAA07861.1"/>
    </source>
</evidence>
<accession>A0A2L2YI91</accession>
<dbReference type="GO" id="GO:0005764">
    <property type="term" value="C:lysosome"/>
    <property type="evidence" value="ECO:0007669"/>
    <property type="project" value="TreeGrafter"/>
</dbReference>
<dbReference type="Pfam" id="PF15001">
    <property type="entry name" value="AP-5_subunit_s1"/>
    <property type="match status" value="1"/>
</dbReference>
<dbReference type="GO" id="GO:0005829">
    <property type="term" value="C:cytosol"/>
    <property type="evidence" value="ECO:0007669"/>
    <property type="project" value="TreeGrafter"/>
</dbReference>
<dbReference type="InterPro" id="IPR029392">
    <property type="entry name" value="AP-5_subunit_s1"/>
</dbReference>
<dbReference type="OrthoDB" id="370698at2759"/>
<dbReference type="AlphaFoldDB" id="A0A2L2YI91"/>
<dbReference type="EMBL" id="IAAA01021713">
    <property type="protein sequence ID" value="LAA07861.1"/>
    <property type="molecule type" value="mRNA"/>
</dbReference>
<dbReference type="GO" id="GO:0016197">
    <property type="term" value="P:endosomal transport"/>
    <property type="evidence" value="ECO:0007669"/>
    <property type="project" value="InterPro"/>
</dbReference>
<dbReference type="Gene3D" id="3.30.450.60">
    <property type="match status" value="1"/>
</dbReference>
<dbReference type="PANTHER" id="PTHR16120">
    <property type="entry name" value="AP-5 COMPLEX SUBUNIT SIGMA-1"/>
    <property type="match status" value="1"/>
</dbReference>
<evidence type="ECO:0008006" key="2">
    <source>
        <dbReference type="Google" id="ProtNLM"/>
    </source>
</evidence>
<dbReference type="InterPro" id="IPR011012">
    <property type="entry name" value="Longin-like_dom_sf"/>
</dbReference>
<protein>
    <recommendedName>
        <fullName evidence="2">AP-5 complex subunit sigma-1</fullName>
    </recommendedName>
</protein>
<sequence>MVHSFIIAETNYQVLFSSVFNFLEDPDDREKQIKYFAQRVKKEFEFNTSVSSNNFDDFSEAYIVDIETKGIFNLKLKNVEKQIVWHSYYGCLYILVCDQTDNRILAASTLFFLIKTIKDLLPKITLSHSEIVQKADVISVVVNTFMPCGQLLFINNQAAQQLIKDIQKAIR</sequence>
<organism evidence="1">
    <name type="scientific">Parasteatoda tepidariorum</name>
    <name type="common">Common house spider</name>
    <name type="synonym">Achaearanea tepidariorum</name>
    <dbReference type="NCBI Taxonomy" id="114398"/>
    <lineage>
        <taxon>Eukaryota</taxon>
        <taxon>Metazoa</taxon>
        <taxon>Ecdysozoa</taxon>
        <taxon>Arthropoda</taxon>
        <taxon>Chelicerata</taxon>
        <taxon>Arachnida</taxon>
        <taxon>Araneae</taxon>
        <taxon>Araneomorphae</taxon>
        <taxon>Entelegynae</taxon>
        <taxon>Araneoidea</taxon>
        <taxon>Theridiidae</taxon>
        <taxon>Parasteatoda</taxon>
    </lineage>
</organism>
<dbReference type="GO" id="GO:0030119">
    <property type="term" value="C:AP-type membrane coat adaptor complex"/>
    <property type="evidence" value="ECO:0007669"/>
    <property type="project" value="InterPro"/>
</dbReference>
<dbReference type="GO" id="GO:0000724">
    <property type="term" value="P:double-strand break repair via homologous recombination"/>
    <property type="evidence" value="ECO:0007669"/>
    <property type="project" value="InterPro"/>
</dbReference>
<dbReference type="GO" id="GO:0005770">
    <property type="term" value="C:late endosome"/>
    <property type="evidence" value="ECO:0007669"/>
    <property type="project" value="TreeGrafter"/>
</dbReference>
<name>A0A2L2YI91_PARTP</name>
<proteinExistence type="evidence at transcript level"/>
<dbReference type="PANTHER" id="PTHR16120:SF0">
    <property type="entry name" value="AP-5 COMPLEX SUBUNIT SIGMA-1"/>
    <property type="match status" value="1"/>
</dbReference>